<dbReference type="OrthoDB" id="6407410at2759"/>
<dbReference type="Proteomes" id="UP000039865">
    <property type="component" value="Unassembled WGS sequence"/>
</dbReference>
<keyword evidence="2" id="KW-0479">Metal-binding</keyword>
<protein>
    <recommendedName>
        <fullName evidence="4">Protein yippee-like</fullName>
    </recommendedName>
</protein>
<feature type="domain" description="Yippee" evidence="5">
    <location>
        <begin position="14"/>
        <end position="111"/>
    </location>
</feature>
<reference evidence="6 7" key="1">
    <citation type="submission" date="2014-06" db="EMBL/GenBank/DDBJ databases">
        <authorList>
            <person name="Swart Estienne"/>
        </authorList>
    </citation>
    <scope>NUCLEOTIDE SEQUENCE [LARGE SCALE GENOMIC DNA]</scope>
    <source>
        <strain evidence="6 7">130c</strain>
    </source>
</reference>
<dbReference type="EMBL" id="CCKQ01019522">
    <property type="protein sequence ID" value="CDW91541.1"/>
    <property type="molecule type" value="Genomic_DNA"/>
</dbReference>
<dbReference type="InterPro" id="IPR034751">
    <property type="entry name" value="Yippee"/>
</dbReference>
<dbReference type="InterPro" id="IPR004910">
    <property type="entry name" value="Yippee/Mis18/Cereblon"/>
</dbReference>
<name>A0A078BBF4_STYLE</name>
<dbReference type="PROSITE" id="PS51792">
    <property type="entry name" value="YIPPEE"/>
    <property type="match status" value="1"/>
</dbReference>
<dbReference type="FunCoup" id="A0A078BBF4">
    <property type="interactions" value="15"/>
</dbReference>
<organism evidence="6 7">
    <name type="scientific">Stylonychia lemnae</name>
    <name type="common">Ciliate</name>
    <dbReference type="NCBI Taxonomy" id="5949"/>
    <lineage>
        <taxon>Eukaryota</taxon>
        <taxon>Sar</taxon>
        <taxon>Alveolata</taxon>
        <taxon>Ciliophora</taxon>
        <taxon>Intramacronucleata</taxon>
        <taxon>Spirotrichea</taxon>
        <taxon>Stichotrichia</taxon>
        <taxon>Sporadotrichida</taxon>
        <taxon>Oxytrichidae</taxon>
        <taxon>Stylonychinae</taxon>
        <taxon>Stylonychia</taxon>
    </lineage>
</organism>
<comment type="similarity">
    <text evidence="1 4">Belongs to the yippee family.</text>
</comment>
<dbReference type="InterPro" id="IPR039058">
    <property type="entry name" value="Yippee_fam"/>
</dbReference>
<evidence type="ECO:0000256" key="2">
    <source>
        <dbReference type="ARBA" id="ARBA00022723"/>
    </source>
</evidence>
<dbReference type="InParanoid" id="A0A078BBF4"/>
<dbReference type="GO" id="GO:0046872">
    <property type="term" value="F:metal ion binding"/>
    <property type="evidence" value="ECO:0007669"/>
    <property type="project" value="UniProtKB-KW"/>
</dbReference>
<evidence type="ECO:0000259" key="5">
    <source>
        <dbReference type="PROSITE" id="PS51792"/>
    </source>
</evidence>
<evidence type="ECO:0000313" key="6">
    <source>
        <dbReference type="EMBL" id="CDW91541.1"/>
    </source>
</evidence>
<sequence length="151" mass="17153">MGFLHLEYSEGVDAVYVCKNCNTHLTTPYDIVSRTFHGKTGKAYLFSNVMNVQTGPAEDKHLSTGLHQVRDIYCKQCLQVVGWTYDLAYVESEKYKEGKSVIEKFYIKKKYVNTYTTTKDEKNLQSQHNTSQMSISTAGISARSTILRSTT</sequence>
<dbReference type="Pfam" id="PF03226">
    <property type="entry name" value="Yippee-Mis18"/>
    <property type="match status" value="1"/>
</dbReference>
<proteinExistence type="inferred from homology"/>
<keyword evidence="3" id="KW-0862">Zinc</keyword>
<keyword evidence="7" id="KW-1185">Reference proteome</keyword>
<dbReference type="OMA" id="CADCRQV"/>
<dbReference type="PANTHER" id="PTHR13848">
    <property type="entry name" value="PROTEIN YIPPEE-LIKE CG15309-RELATED"/>
    <property type="match status" value="1"/>
</dbReference>
<evidence type="ECO:0000256" key="3">
    <source>
        <dbReference type="ARBA" id="ARBA00022833"/>
    </source>
</evidence>
<evidence type="ECO:0000256" key="4">
    <source>
        <dbReference type="RuleBase" id="RU110713"/>
    </source>
</evidence>
<evidence type="ECO:0000256" key="1">
    <source>
        <dbReference type="ARBA" id="ARBA00005613"/>
    </source>
</evidence>
<accession>A0A078BBF4</accession>
<gene>
    <name evidence="6" type="primary">Contig15353.g760</name>
    <name evidence="6" type="ORF">STYLEM_20697</name>
</gene>
<dbReference type="AlphaFoldDB" id="A0A078BBF4"/>
<evidence type="ECO:0000313" key="7">
    <source>
        <dbReference type="Proteomes" id="UP000039865"/>
    </source>
</evidence>